<dbReference type="RefSeq" id="WP_145618023.1">
    <property type="nucleotide sequence ID" value="NZ_VITO01000009.1"/>
</dbReference>
<feature type="transmembrane region" description="Helical" evidence="1">
    <location>
        <begin position="20"/>
        <end position="43"/>
    </location>
</feature>
<accession>A0A560FVY4</accession>
<protein>
    <submittedName>
        <fullName evidence="2">Uncharacterized protein</fullName>
    </submittedName>
</protein>
<keyword evidence="1" id="KW-0472">Membrane</keyword>
<organism evidence="2 3">
    <name type="scientific">Nitrospirillum amazonense</name>
    <dbReference type="NCBI Taxonomy" id="28077"/>
    <lineage>
        <taxon>Bacteria</taxon>
        <taxon>Pseudomonadati</taxon>
        <taxon>Pseudomonadota</taxon>
        <taxon>Alphaproteobacteria</taxon>
        <taxon>Rhodospirillales</taxon>
        <taxon>Azospirillaceae</taxon>
        <taxon>Nitrospirillum</taxon>
    </lineage>
</organism>
<dbReference type="Proteomes" id="UP000316545">
    <property type="component" value="Unassembled WGS sequence"/>
</dbReference>
<gene>
    <name evidence="2" type="ORF">FBZ88_109150</name>
</gene>
<reference evidence="2 3" key="1">
    <citation type="submission" date="2019-06" db="EMBL/GenBank/DDBJ databases">
        <title>Genomic Encyclopedia of Type Strains, Phase IV (KMG-V): Genome sequencing to study the core and pangenomes of soil and plant-associated prokaryotes.</title>
        <authorList>
            <person name="Whitman W."/>
        </authorList>
    </citation>
    <scope>NUCLEOTIDE SEQUENCE [LARGE SCALE GENOMIC DNA]</scope>
    <source>
        <strain evidence="2 3">BR 11865</strain>
    </source>
</reference>
<name>A0A560FVY4_9PROT</name>
<keyword evidence="3" id="KW-1185">Reference proteome</keyword>
<feature type="transmembrane region" description="Helical" evidence="1">
    <location>
        <begin position="63"/>
        <end position="82"/>
    </location>
</feature>
<comment type="caution">
    <text evidence="2">The sequence shown here is derived from an EMBL/GenBank/DDBJ whole genome shotgun (WGS) entry which is preliminary data.</text>
</comment>
<evidence type="ECO:0000313" key="2">
    <source>
        <dbReference type="EMBL" id="TWB25752.1"/>
    </source>
</evidence>
<keyword evidence="1" id="KW-0812">Transmembrane</keyword>
<dbReference type="AlphaFoldDB" id="A0A560FVY4"/>
<sequence>MHDAALSSGAMARVRKGRAFIVLLMPVVGILLVLNLAEFWGLAPRMAGRGVLAWLGLPPASWESIRLLLLIAFFGGVLHRYFRFIEKSFAVSSGSGDV</sequence>
<proteinExistence type="predicted"/>
<evidence type="ECO:0000313" key="3">
    <source>
        <dbReference type="Proteomes" id="UP000316545"/>
    </source>
</evidence>
<dbReference type="EMBL" id="VITO01000009">
    <property type="protein sequence ID" value="TWB25752.1"/>
    <property type="molecule type" value="Genomic_DNA"/>
</dbReference>
<evidence type="ECO:0000256" key="1">
    <source>
        <dbReference type="SAM" id="Phobius"/>
    </source>
</evidence>
<keyword evidence="1" id="KW-1133">Transmembrane helix</keyword>